<name>A0ABM3UZ19_MUSDO</name>
<keyword evidence="2" id="KW-0472">Membrane</keyword>
<dbReference type="PANTHER" id="PTHR12286">
    <property type="entry name" value="SACCHAROPINE DEHYDROGENASE-LIKE OXIDOREDUCTASE"/>
    <property type="match status" value="1"/>
</dbReference>
<dbReference type="SUPFAM" id="SSF51735">
    <property type="entry name" value="NAD(P)-binding Rossmann-fold domains"/>
    <property type="match status" value="1"/>
</dbReference>
<reference evidence="5" key="1">
    <citation type="submission" date="2025-08" db="UniProtKB">
        <authorList>
            <consortium name="RefSeq"/>
        </authorList>
    </citation>
    <scope>IDENTIFICATION</scope>
    <source>
        <strain evidence="5">Aabys</strain>
        <tissue evidence="5">Whole body</tissue>
    </source>
</reference>
<dbReference type="PANTHER" id="PTHR12286:SF5">
    <property type="entry name" value="SACCHAROPINE DEHYDROGENASE-LIKE OXIDOREDUCTASE"/>
    <property type="match status" value="1"/>
</dbReference>
<dbReference type="RefSeq" id="XP_058978769.1">
    <property type="nucleotide sequence ID" value="XM_059122786.1"/>
</dbReference>
<dbReference type="InterPro" id="IPR005097">
    <property type="entry name" value="Sacchrp_dh_NADP-bd"/>
</dbReference>
<dbReference type="Pfam" id="PF03435">
    <property type="entry name" value="Sacchrp_dh_NADP"/>
    <property type="match status" value="1"/>
</dbReference>
<keyword evidence="2" id="KW-1133">Transmembrane helix</keyword>
<protein>
    <submittedName>
        <fullName evidence="5">Saccharopine dehydrogenase-like oxidoreductase</fullName>
    </submittedName>
</protein>
<evidence type="ECO:0000259" key="3">
    <source>
        <dbReference type="Pfam" id="PF03435"/>
    </source>
</evidence>
<evidence type="ECO:0000313" key="4">
    <source>
        <dbReference type="Proteomes" id="UP001652621"/>
    </source>
</evidence>
<comment type="similarity">
    <text evidence="1">Belongs to the saccharopine dehydrogenase family.</text>
</comment>
<keyword evidence="2" id="KW-0812">Transmembrane</keyword>
<evidence type="ECO:0000256" key="2">
    <source>
        <dbReference type="SAM" id="Phobius"/>
    </source>
</evidence>
<evidence type="ECO:0000256" key="1">
    <source>
        <dbReference type="ARBA" id="ARBA00038048"/>
    </source>
</evidence>
<dbReference type="InterPro" id="IPR036291">
    <property type="entry name" value="NAD(P)-bd_dom_sf"/>
</dbReference>
<dbReference type="InterPro" id="IPR051276">
    <property type="entry name" value="Saccharopine_DH-like_oxidrdct"/>
</dbReference>
<sequence>MSGEKLDAIIFGATGYTGQIVVEDAIEILKDFKWGIAGRNETKLKEVLEKISKRTNRDLSQIPVIVADVGDEKSIEKMAKMCRIVLNCCGPYYLYGEIVVKACVEAGTHHVDLSGEPQYISAMQLKYQDLAQSSGSYVVSNCAFESIPAELGVLYAEKNFPGTVNSVELYCTLEPNYQDTTSKALLNSGTWDSAIYSMQYAREMWRLERKLNKEKLPRLRPKLWMKPYAHKIEGSNKYYAPFPITDQPVVERSQRLFYVQVNKRPIQFQMYIGFKSLFLAIVFPLFLLTIALMAQCGCTRKLLFKYPHFFTRGTMTHDGPTEVNRKVNEFIYILKAKGWTTGTPESESPNKEVTVRASGKDPCYGITSTCLLMCAKVILQEHQKMPGNGGVYPPGFAFAKTQLLDELGRCKSGLKFEVLKQ</sequence>
<accession>A0ABM3UZ19</accession>
<keyword evidence="4" id="KW-1185">Reference proteome</keyword>
<evidence type="ECO:0000313" key="5">
    <source>
        <dbReference type="RefSeq" id="XP_058978769.1"/>
    </source>
</evidence>
<dbReference type="Proteomes" id="UP001652621">
    <property type="component" value="Unplaced"/>
</dbReference>
<organism evidence="4 5">
    <name type="scientific">Musca domestica</name>
    <name type="common">House fly</name>
    <dbReference type="NCBI Taxonomy" id="7370"/>
    <lineage>
        <taxon>Eukaryota</taxon>
        <taxon>Metazoa</taxon>
        <taxon>Ecdysozoa</taxon>
        <taxon>Arthropoda</taxon>
        <taxon>Hexapoda</taxon>
        <taxon>Insecta</taxon>
        <taxon>Pterygota</taxon>
        <taxon>Neoptera</taxon>
        <taxon>Endopterygota</taxon>
        <taxon>Diptera</taxon>
        <taxon>Brachycera</taxon>
        <taxon>Muscomorpha</taxon>
        <taxon>Muscoidea</taxon>
        <taxon>Muscidae</taxon>
        <taxon>Musca</taxon>
    </lineage>
</organism>
<proteinExistence type="inferred from homology"/>
<gene>
    <name evidence="5" type="primary">LOC101891141</name>
</gene>
<dbReference type="GeneID" id="101891141"/>
<feature type="transmembrane region" description="Helical" evidence="2">
    <location>
        <begin position="272"/>
        <end position="294"/>
    </location>
</feature>
<dbReference type="Gene3D" id="3.40.50.720">
    <property type="entry name" value="NAD(P)-binding Rossmann-like Domain"/>
    <property type="match status" value="1"/>
</dbReference>
<feature type="domain" description="Saccharopine dehydrogenase NADP binding" evidence="3">
    <location>
        <begin position="9"/>
        <end position="139"/>
    </location>
</feature>